<dbReference type="InterPro" id="IPR031493">
    <property type="entry name" value="Zinc_ribbon_15"/>
</dbReference>
<dbReference type="Gene3D" id="1.10.3680.10">
    <property type="entry name" value="TerB-like"/>
    <property type="match status" value="1"/>
</dbReference>
<feature type="domain" description="Zinc-ribbon 15" evidence="2">
    <location>
        <begin position="20"/>
        <end position="68"/>
    </location>
</feature>
<dbReference type="EMBL" id="JABUFE010000006">
    <property type="protein sequence ID" value="NSX55324.1"/>
    <property type="molecule type" value="Genomic_DNA"/>
</dbReference>
<keyword evidence="4" id="KW-1185">Reference proteome</keyword>
<dbReference type="CDD" id="cd07177">
    <property type="entry name" value="terB_like"/>
    <property type="match status" value="1"/>
</dbReference>
<name>A0ABX2IR16_9RHOB</name>
<evidence type="ECO:0000259" key="2">
    <source>
        <dbReference type="Pfam" id="PF17032"/>
    </source>
</evidence>
<dbReference type="RefSeq" id="WP_174138251.1">
    <property type="nucleotide sequence ID" value="NZ_JABUFE010000006.1"/>
</dbReference>
<evidence type="ECO:0000259" key="1">
    <source>
        <dbReference type="Pfam" id="PF05099"/>
    </source>
</evidence>
<dbReference type="InterPro" id="IPR029024">
    <property type="entry name" value="TerB-like"/>
</dbReference>
<feature type="domain" description="Co-chaperone DjlA N-terminal" evidence="1">
    <location>
        <begin position="88"/>
        <end position="195"/>
    </location>
</feature>
<organism evidence="3 4">
    <name type="scientific">Parasulfitobacter algicola</name>
    <dbReference type="NCBI Taxonomy" id="2614809"/>
    <lineage>
        <taxon>Bacteria</taxon>
        <taxon>Pseudomonadati</taxon>
        <taxon>Pseudomonadota</taxon>
        <taxon>Alphaproteobacteria</taxon>
        <taxon>Rhodobacterales</taxon>
        <taxon>Roseobacteraceae</taxon>
        <taxon>Parasulfitobacter</taxon>
    </lineage>
</organism>
<reference evidence="3 4" key="1">
    <citation type="submission" date="2020-06" db="EMBL/GenBank/DDBJ databases">
        <title>Sulfitobacter algicola sp. nov., isolated from green algae.</title>
        <authorList>
            <person name="Wang C."/>
        </authorList>
    </citation>
    <scope>NUCLEOTIDE SEQUENCE [LARGE SCALE GENOMIC DNA]</scope>
    <source>
        <strain evidence="3 4">1151</strain>
    </source>
</reference>
<dbReference type="Pfam" id="PF05099">
    <property type="entry name" value="TerB"/>
    <property type="match status" value="1"/>
</dbReference>
<dbReference type="InterPro" id="IPR007791">
    <property type="entry name" value="DjlA_N"/>
</dbReference>
<protein>
    <submittedName>
        <fullName evidence="3">TerB family tellurite resistance protein</fullName>
    </submittedName>
</protein>
<dbReference type="Proteomes" id="UP000777935">
    <property type="component" value="Unassembled WGS sequence"/>
</dbReference>
<accession>A0ABX2IR16</accession>
<gene>
    <name evidence="3" type="ORF">HRQ87_10975</name>
</gene>
<evidence type="ECO:0000313" key="3">
    <source>
        <dbReference type="EMBL" id="NSX55324.1"/>
    </source>
</evidence>
<dbReference type="Pfam" id="PF17032">
    <property type="entry name" value="Zn_ribbon_15"/>
    <property type="match status" value="1"/>
</dbReference>
<proteinExistence type="predicted"/>
<dbReference type="SUPFAM" id="SSF158682">
    <property type="entry name" value="TerB-like"/>
    <property type="match status" value="1"/>
</dbReference>
<comment type="caution">
    <text evidence="3">The sequence shown here is derived from an EMBL/GenBank/DDBJ whole genome shotgun (WGS) entry which is preliminary data.</text>
</comment>
<evidence type="ECO:0000313" key="4">
    <source>
        <dbReference type="Proteomes" id="UP000777935"/>
    </source>
</evidence>
<sequence length="209" mass="23345">MIFIWGSRGRAKSIENGDFFCPECNGRQDMDLMHVKNWFTFYWIPIFPMGDLGKYVECKRCKATFNERIRDYDPESQAEAFEAEFSIAAKRVMFKMALADGEIDDAEVAQITQAFQNIAKREIDPADMAAELEMARNDTLTVKDYLTDVAPGLNDTGKELVLRSAIAVAKADGNVDPEEIVQIKEVIAALDMPKAYANGVLAEEGLATI</sequence>